<proteinExistence type="predicted"/>
<keyword evidence="2" id="KW-1185">Reference proteome</keyword>
<dbReference type="RefSeq" id="WP_413275793.1">
    <property type="nucleotide sequence ID" value="NZ_JBHFNT010000029.1"/>
</dbReference>
<protein>
    <submittedName>
        <fullName evidence="1">Uncharacterized protein</fullName>
    </submittedName>
</protein>
<sequence length="61" mass="6955">TSEELITLYQAVKIGDIMVVEEEAKRLAKINSQYQAFCDRVLTLASEFDENGIIKLVEHKI</sequence>
<evidence type="ECO:0000313" key="2">
    <source>
        <dbReference type="Proteomes" id="UP001576780"/>
    </source>
</evidence>
<comment type="caution">
    <text evidence="1">The sequence shown here is derived from an EMBL/GenBank/DDBJ whole genome shotgun (WGS) entry which is preliminary data.</text>
</comment>
<reference evidence="1 2" key="1">
    <citation type="submission" date="2024-09" db="EMBL/GenBank/DDBJ databases">
        <title>Floridaenema gen nov. (Aerosakkonemataceae, Aerosakkonematales ord. nov., Cyanobacteria) from benthic tropical and subtropical fresh waters, with the description of four new species.</title>
        <authorList>
            <person name="Moretto J.A."/>
            <person name="Berthold D.E."/>
            <person name="Lefler F.W."/>
            <person name="Huang I.-S."/>
            <person name="Laughinghouse H. IV."/>
        </authorList>
    </citation>
    <scope>NUCLEOTIDE SEQUENCE [LARGE SCALE GENOMIC DNA]</scope>
    <source>
        <strain evidence="1 2">BLCC-F167</strain>
    </source>
</reference>
<dbReference type="EMBL" id="JBHFNT010000029">
    <property type="protein sequence ID" value="MFB2833330.1"/>
    <property type="molecule type" value="Genomic_DNA"/>
</dbReference>
<gene>
    <name evidence="1" type="ORF">ACE1CA_02235</name>
</gene>
<evidence type="ECO:0000313" key="1">
    <source>
        <dbReference type="EMBL" id="MFB2833330.1"/>
    </source>
</evidence>
<feature type="non-terminal residue" evidence="1">
    <location>
        <position position="1"/>
    </location>
</feature>
<organism evidence="1 2">
    <name type="scientific">Floridaenema evergladense BLCC-F167</name>
    <dbReference type="NCBI Taxonomy" id="3153639"/>
    <lineage>
        <taxon>Bacteria</taxon>
        <taxon>Bacillati</taxon>
        <taxon>Cyanobacteriota</taxon>
        <taxon>Cyanophyceae</taxon>
        <taxon>Oscillatoriophycideae</taxon>
        <taxon>Aerosakkonematales</taxon>
        <taxon>Aerosakkonemataceae</taxon>
        <taxon>Floridanema</taxon>
        <taxon>Floridanema evergladense</taxon>
    </lineage>
</organism>
<accession>A0ABV4WE25</accession>
<name>A0ABV4WE25_9CYAN</name>
<dbReference type="Proteomes" id="UP001576780">
    <property type="component" value="Unassembled WGS sequence"/>
</dbReference>